<dbReference type="InterPro" id="IPR011033">
    <property type="entry name" value="PRC_barrel-like_sf"/>
</dbReference>
<organism evidence="2 3">
    <name type="scientific">Syntrophaceticus schinkii</name>
    <dbReference type="NCBI Taxonomy" id="499207"/>
    <lineage>
        <taxon>Bacteria</taxon>
        <taxon>Bacillati</taxon>
        <taxon>Bacillota</taxon>
        <taxon>Clostridia</taxon>
        <taxon>Thermoanaerobacterales</taxon>
        <taxon>Thermoanaerobacterales Family III. Incertae Sedis</taxon>
        <taxon>Syntrophaceticus</taxon>
    </lineage>
</organism>
<dbReference type="RefSeq" id="WP_198142470.1">
    <property type="nucleotide sequence ID" value="NZ_CDRZ01000269.1"/>
</dbReference>
<dbReference type="EMBL" id="CDRZ01000269">
    <property type="protein sequence ID" value="CEO90006.1"/>
    <property type="molecule type" value="Genomic_DNA"/>
</dbReference>
<feature type="domain" description="PRC-barrel" evidence="1">
    <location>
        <begin position="4"/>
        <end position="65"/>
    </location>
</feature>
<dbReference type="InterPro" id="IPR027275">
    <property type="entry name" value="PRC-brl_dom"/>
</dbReference>
<keyword evidence="3" id="KW-1185">Reference proteome</keyword>
<feature type="domain" description="PRC-barrel" evidence="1">
    <location>
        <begin position="112"/>
        <end position="147"/>
    </location>
</feature>
<dbReference type="Pfam" id="PF05239">
    <property type="entry name" value="PRC"/>
    <property type="match status" value="2"/>
</dbReference>
<evidence type="ECO:0000313" key="3">
    <source>
        <dbReference type="Proteomes" id="UP000046155"/>
    </source>
</evidence>
<dbReference type="Proteomes" id="UP000046155">
    <property type="component" value="Unassembled WGS sequence"/>
</dbReference>
<accession>A0A0B7MPP9</accession>
<evidence type="ECO:0000313" key="2">
    <source>
        <dbReference type="EMBL" id="CEO90006.1"/>
    </source>
</evidence>
<dbReference type="Gene3D" id="2.30.30.240">
    <property type="entry name" value="PRC-barrel domain"/>
    <property type="match status" value="2"/>
</dbReference>
<reference evidence="3" key="1">
    <citation type="submission" date="2015-01" db="EMBL/GenBank/DDBJ databases">
        <authorList>
            <person name="Manzoor Shahid"/>
            <person name="Zubair Saima"/>
        </authorList>
    </citation>
    <scope>NUCLEOTIDE SEQUENCE [LARGE SCALE GENOMIC DNA]</scope>
    <source>
        <strain evidence="3">Sp3</strain>
    </source>
</reference>
<proteinExistence type="predicted"/>
<gene>
    <name evidence="2" type="ORF">SSCH_70004</name>
</gene>
<evidence type="ECO:0000259" key="1">
    <source>
        <dbReference type="Pfam" id="PF05239"/>
    </source>
</evidence>
<sequence length="194" mass="21422">MQKGREIIGLPVVSLDTGDEIGVVDDILWSHRDMRICCLVVGDHCLPFAEISSIGTDAITVSGREVLQEDDVSLCEMREAFPLPKEDSGIPSETREPSPCLRSVNQTGGELVLSQDGNNLGTLKDVIFDADEGKLLGYELSTGVVGGSSLRQNDYFAGNGFILGKGSYYHRIYRYRQRWSECSVRYAVVDRRGK</sequence>
<name>A0A0B7MPP9_9FIRM</name>
<protein>
    <submittedName>
        <fullName evidence="2">Putative PRC-barrel domain protein</fullName>
    </submittedName>
</protein>
<dbReference type="AlphaFoldDB" id="A0A0B7MPP9"/>
<dbReference type="SUPFAM" id="SSF50346">
    <property type="entry name" value="PRC-barrel domain"/>
    <property type="match status" value="2"/>
</dbReference>